<dbReference type="PROSITE" id="PS51257">
    <property type="entry name" value="PROKAR_LIPOPROTEIN"/>
    <property type="match status" value="1"/>
</dbReference>
<dbReference type="Proteomes" id="UP000592294">
    <property type="component" value="Unassembled WGS sequence"/>
</dbReference>
<accession>A0A850REZ7</accession>
<feature type="region of interest" description="Disordered" evidence="1">
    <location>
        <begin position="123"/>
        <end position="142"/>
    </location>
</feature>
<evidence type="ECO:0000313" key="2">
    <source>
        <dbReference type="EMBL" id="NVZ11585.1"/>
    </source>
</evidence>
<gene>
    <name evidence="2" type="ORF">HW932_20255</name>
</gene>
<evidence type="ECO:0000256" key="1">
    <source>
        <dbReference type="SAM" id="MobiDB-lite"/>
    </source>
</evidence>
<evidence type="ECO:0000313" key="3">
    <source>
        <dbReference type="Proteomes" id="UP000592294"/>
    </source>
</evidence>
<proteinExistence type="predicted"/>
<dbReference type="AlphaFoldDB" id="A0A850REZ7"/>
<reference evidence="2 3" key="1">
    <citation type="submission" date="2020-06" db="EMBL/GenBank/DDBJ databases">
        <title>Whole-genome sequence of Allochromatium humboldtianum DSM 21881, type strain.</title>
        <authorList>
            <person name="Kyndt J.A."/>
            <person name="Meyer T.E."/>
        </authorList>
    </citation>
    <scope>NUCLEOTIDE SEQUENCE [LARGE SCALE GENOMIC DNA]</scope>
    <source>
        <strain evidence="2 3">DSM 21881</strain>
    </source>
</reference>
<keyword evidence="3" id="KW-1185">Reference proteome</keyword>
<dbReference type="RefSeq" id="WP_176978277.1">
    <property type="nucleotide sequence ID" value="NZ_JABZEO010000027.1"/>
</dbReference>
<protein>
    <submittedName>
        <fullName evidence="2">Uncharacterized protein</fullName>
    </submittedName>
</protein>
<sequence>MPIRLERSNIRGFSIVVLTSALLLLAGCQFNPLKPKPNAPTTSAAPESACAANCDLARTQCEERQRLREQLCQEQATRLQNDATPCNTTTNPLCPQPTACLGEDMGLCSTQHAECLSRCAKAPSEPAEAEPAPAPAADRAES</sequence>
<comment type="caution">
    <text evidence="2">The sequence shown here is derived from an EMBL/GenBank/DDBJ whole genome shotgun (WGS) entry which is preliminary data.</text>
</comment>
<name>A0A850REZ7_9GAMM</name>
<dbReference type="EMBL" id="JABZEO010000027">
    <property type="protein sequence ID" value="NVZ11585.1"/>
    <property type="molecule type" value="Genomic_DNA"/>
</dbReference>
<organism evidence="2 3">
    <name type="scientific">Allochromatium humboldtianum</name>
    <dbReference type="NCBI Taxonomy" id="504901"/>
    <lineage>
        <taxon>Bacteria</taxon>
        <taxon>Pseudomonadati</taxon>
        <taxon>Pseudomonadota</taxon>
        <taxon>Gammaproteobacteria</taxon>
        <taxon>Chromatiales</taxon>
        <taxon>Chromatiaceae</taxon>
        <taxon>Allochromatium</taxon>
    </lineage>
</organism>